<feature type="region of interest" description="Disordered" evidence="1">
    <location>
        <begin position="1"/>
        <end position="38"/>
    </location>
</feature>
<protein>
    <submittedName>
        <fullName evidence="2">Uncharacterized protein</fullName>
    </submittedName>
</protein>
<evidence type="ECO:0000313" key="2">
    <source>
        <dbReference type="EMBL" id="KYO34937.1"/>
    </source>
</evidence>
<feature type="compositionally biased region" description="Acidic residues" evidence="1">
    <location>
        <begin position="7"/>
        <end position="20"/>
    </location>
</feature>
<proteinExistence type="predicted"/>
<gene>
    <name evidence="2" type="ORF">Y1Q_0018508</name>
</gene>
<organism evidence="2 3">
    <name type="scientific">Alligator mississippiensis</name>
    <name type="common">American alligator</name>
    <dbReference type="NCBI Taxonomy" id="8496"/>
    <lineage>
        <taxon>Eukaryota</taxon>
        <taxon>Metazoa</taxon>
        <taxon>Chordata</taxon>
        <taxon>Craniata</taxon>
        <taxon>Vertebrata</taxon>
        <taxon>Euteleostomi</taxon>
        <taxon>Archelosauria</taxon>
        <taxon>Archosauria</taxon>
        <taxon>Crocodylia</taxon>
        <taxon>Alligatoridae</taxon>
        <taxon>Alligatorinae</taxon>
        <taxon>Alligator</taxon>
    </lineage>
</organism>
<feature type="compositionally biased region" description="Polar residues" evidence="1">
    <location>
        <begin position="22"/>
        <end position="31"/>
    </location>
</feature>
<sequence>MEKEQMEIQDEMHEELEVENGEQYSEYSSNMEDLEDMGEQQEEEVIVLLIELLLALKLIQVMQDRITMMAYASLVFLQAFNEDMATHTGAL</sequence>
<dbReference type="EMBL" id="AKHW03003238">
    <property type="protein sequence ID" value="KYO34937.1"/>
    <property type="molecule type" value="Genomic_DNA"/>
</dbReference>
<evidence type="ECO:0000313" key="3">
    <source>
        <dbReference type="Proteomes" id="UP000050525"/>
    </source>
</evidence>
<dbReference type="Proteomes" id="UP000050525">
    <property type="component" value="Unassembled WGS sequence"/>
</dbReference>
<dbReference type="AlphaFoldDB" id="A0A151NDQ5"/>
<evidence type="ECO:0000256" key="1">
    <source>
        <dbReference type="SAM" id="MobiDB-lite"/>
    </source>
</evidence>
<accession>A0A151NDQ5</accession>
<name>A0A151NDQ5_ALLMI</name>
<comment type="caution">
    <text evidence="2">The sequence shown here is derived from an EMBL/GenBank/DDBJ whole genome shotgun (WGS) entry which is preliminary data.</text>
</comment>
<keyword evidence="3" id="KW-1185">Reference proteome</keyword>
<reference evidence="2 3" key="1">
    <citation type="journal article" date="2012" name="Genome Biol.">
        <title>Sequencing three crocodilian genomes to illuminate the evolution of archosaurs and amniotes.</title>
        <authorList>
            <person name="St John J.A."/>
            <person name="Braun E.L."/>
            <person name="Isberg S.R."/>
            <person name="Miles L.G."/>
            <person name="Chong A.Y."/>
            <person name="Gongora J."/>
            <person name="Dalzell P."/>
            <person name="Moran C."/>
            <person name="Bed'hom B."/>
            <person name="Abzhanov A."/>
            <person name="Burgess S.C."/>
            <person name="Cooksey A.M."/>
            <person name="Castoe T.A."/>
            <person name="Crawford N.G."/>
            <person name="Densmore L.D."/>
            <person name="Drew J.C."/>
            <person name="Edwards S.V."/>
            <person name="Faircloth B.C."/>
            <person name="Fujita M.K."/>
            <person name="Greenwold M.J."/>
            <person name="Hoffmann F.G."/>
            <person name="Howard J.M."/>
            <person name="Iguchi T."/>
            <person name="Janes D.E."/>
            <person name="Khan S.Y."/>
            <person name="Kohno S."/>
            <person name="de Koning A.J."/>
            <person name="Lance S.L."/>
            <person name="McCarthy F.M."/>
            <person name="McCormack J.E."/>
            <person name="Merchant M.E."/>
            <person name="Peterson D.G."/>
            <person name="Pollock D.D."/>
            <person name="Pourmand N."/>
            <person name="Raney B.J."/>
            <person name="Roessler K.A."/>
            <person name="Sanford J.R."/>
            <person name="Sawyer R.H."/>
            <person name="Schmidt C.J."/>
            <person name="Triplett E.W."/>
            <person name="Tuberville T.D."/>
            <person name="Venegas-Anaya M."/>
            <person name="Howard J.T."/>
            <person name="Jarvis E.D."/>
            <person name="Guillette L.J.Jr."/>
            <person name="Glenn T.C."/>
            <person name="Green R.E."/>
            <person name="Ray D.A."/>
        </authorList>
    </citation>
    <scope>NUCLEOTIDE SEQUENCE [LARGE SCALE GENOMIC DNA]</scope>
    <source>
        <strain evidence="2">KSC_2009_1</strain>
    </source>
</reference>